<keyword evidence="5 6" id="KW-0472">Membrane</keyword>
<evidence type="ECO:0000313" key="9">
    <source>
        <dbReference type="Proteomes" id="UP000255233"/>
    </source>
</evidence>
<keyword evidence="6" id="KW-0812">Transmembrane</keyword>
<comment type="subcellular location">
    <subcellularLocation>
        <location evidence="1">Cell membrane</location>
    </subcellularLocation>
</comment>
<dbReference type="GO" id="GO:0005886">
    <property type="term" value="C:plasma membrane"/>
    <property type="evidence" value="ECO:0007669"/>
    <property type="project" value="UniProtKB-SubCell"/>
</dbReference>
<keyword evidence="4 8" id="KW-0808">Transferase</keyword>
<dbReference type="GO" id="GO:0016757">
    <property type="term" value="F:glycosyltransferase activity"/>
    <property type="evidence" value="ECO:0007669"/>
    <property type="project" value="UniProtKB-KW"/>
</dbReference>
<evidence type="ECO:0000256" key="1">
    <source>
        <dbReference type="ARBA" id="ARBA00004236"/>
    </source>
</evidence>
<organism evidence="8 9">
    <name type="scientific">Rikenella microfusus</name>
    <dbReference type="NCBI Taxonomy" id="28139"/>
    <lineage>
        <taxon>Bacteria</taxon>
        <taxon>Pseudomonadati</taxon>
        <taxon>Bacteroidota</taxon>
        <taxon>Bacteroidia</taxon>
        <taxon>Bacteroidales</taxon>
        <taxon>Rikenellaceae</taxon>
        <taxon>Rikenella</taxon>
    </lineage>
</organism>
<reference evidence="8 9" key="1">
    <citation type="submission" date="2018-06" db="EMBL/GenBank/DDBJ databases">
        <authorList>
            <consortium name="Pathogen Informatics"/>
            <person name="Doyle S."/>
        </authorList>
    </citation>
    <scope>NUCLEOTIDE SEQUENCE [LARGE SCALE GENOMIC DNA]</scope>
    <source>
        <strain evidence="8 9">NCTC11190</strain>
    </source>
</reference>
<dbReference type="InterPro" id="IPR029044">
    <property type="entry name" value="Nucleotide-diphossugar_trans"/>
</dbReference>
<dbReference type="AlphaFoldDB" id="A0A379MQJ1"/>
<dbReference type="Gene3D" id="3.90.550.10">
    <property type="entry name" value="Spore Coat Polysaccharide Biosynthesis Protein SpsA, Chain A"/>
    <property type="match status" value="1"/>
</dbReference>
<dbReference type="PANTHER" id="PTHR43646">
    <property type="entry name" value="GLYCOSYLTRANSFERASE"/>
    <property type="match status" value="1"/>
</dbReference>
<proteinExistence type="predicted"/>
<evidence type="ECO:0000256" key="2">
    <source>
        <dbReference type="ARBA" id="ARBA00022475"/>
    </source>
</evidence>
<evidence type="ECO:0000313" key="8">
    <source>
        <dbReference type="EMBL" id="SUE33908.1"/>
    </source>
</evidence>
<keyword evidence="9" id="KW-1185">Reference proteome</keyword>
<keyword evidence="2" id="KW-1003">Cell membrane</keyword>
<dbReference type="CDD" id="cd06433">
    <property type="entry name" value="GT_2_WfgS_like"/>
    <property type="match status" value="1"/>
</dbReference>
<dbReference type="Pfam" id="PF00535">
    <property type="entry name" value="Glycos_transf_2"/>
    <property type="match status" value="1"/>
</dbReference>
<feature type="transmembrane region" description="Helical" evidence="6">
    <location>
        <begin position="230"/>
        <end position="248"/>
    </location>
</feature>
<gene>
    <name evidence="8" type="ORF">NCTC11190_01122</name>
</gene>
<feature type="domain" description="Glycosyltransferase 2-like" evidence="7">
    <location>
        <begin position="5"/>
        <end position="165"/>
    </location>
</feature>
<accession>A0A379MQJ1</accession>
<sequence>MVKVSVITVVRNAAAELERTLSNLAALDRSAAELEVIVIDGASTDGTPAVIKRYESLISYSVSEPDGGLYDAMNKGIRAATGDYLWFVNAADAVYAPDVLTRIFGPGSPLAADGPADVYYGETLVTAPDGTALGLRKKRLPRGGLTWRSLQRGMVVCHQSFIVRRAVAPLYDTRRYRLAADIDWVIECLKRASSIRDTGLVLSRFTTGGISTRRRRASLRERWTIMRRHYGLVATLFAHAGFVWEMLLDKLLRRPPYRKIY</sequence>
<keyword evidence="6" id="KW-1133">Transmembrane helix</keyword>
<keyword evidence="3 8" id="KW-0328">Glycosyltransferase</keyword>
<evidence type="ECO:0000256" key="4">
    <source>
        <dbReference type="ARBA" id="ARBA00022679"/>
    </source>
</evidence>
<dbReference type="InterPro" id="IPR001173">
    <property type="entry name" value="Glyco_trans_2-like"/>
</dbReference>
<evidence type="ECO:0000256" key="5">
    <source>
        <dbReference type="ARBA" id="ARBA00023136"/>
    </source>
</evidence>
<evidence type="ECO:0000256" key="6">
    <source>
        <dbReference type="SAM" id="Phobius"/>
    </source>
</evidence>
<dbReference type="STRING" id="880526.GCA_000427365_00325"/>
<dbReference type="PANTHER" id="PTHR43646:SF2">
    <property type="entry name" value="GLYCOSYLTRANSFERASE 2-LIKE DOMAIN-CONTAINING PROTEIN"/>
    <property type="match status" value="1"/>
</dbReference>
<dbReference type="RefSeq" id="WP_027290212.1">
    <property type="nucleotide sequence ID" value="NZ_UGVL01000001.1"/>
</dbReference>
<evidence type="ECO:0000259" key="7">
    <source>
        <dbReference type="Pfam" id="PF00535"/>
    </source>
</evidence>
<protein>
    <submittedName>
        <fullName evidence="8">PGL/p-HBAD biosynthesis glycosyltransferase Rv2957/MT3031</fullName>
        <ecNumber evidence="8">2.4.1.-</ecNumber>
    </submittedName>
</protein>
<dbReference type="SUPFAM" id="SSF53448">
    <property type="entry name" value="Nucleotide-diphospho-sugar transferases"/>
    <property type="match status" value="1"/>
</dbReference>
<name>A0A379MQJ1_9BACT</name>
<dbReference type="EMBL" id="UGVL01000001">
    <property type="protein sequence ID" value="SUE33908.1"/>
    <property type="molecule type" value="Genomic_DNA"/>
</dbReference>
<dbReference type="OrthoDB" id="9788101at2"/>
<dbReference type="EC" id="2.4.1.-" evidence="8"/>
<evidence type="ECO:0000256" key="3">
    <source>
        <dbReference type="ARBA" id="ARBA00022676"/>
    </source>
</evidence>
<dbReference type="Proteomes" id="UP000255233">
    <property type="component" value="Unassembled WGS sequence"/>
</dbReference>